<evidence type="ECO:0000313" key="2">
    <source>
        <dbReference type="Proteomes" id="UP000054776"/>
    </source>
</evidence>
<dbReference type="EMBL" id="JYDH01002781">
    <property type="protein sequence ID" value="KRY07427.1"/>
    <property type="molecule type" value="Genomic_DNA"/>
</dbReference>
<dbReference type="OrthoDB" id="5918285at2759"/>
<reference evidence="1 2" key="1">
    <citation type="submission" date="2015-01" db="EMBL/GenBank/DDBJ databases">
        <title>Evolution of Trichinella species and genotypes.</title>
        <authorList>
            <person name="Korhonen P.K."/>
            <person name="Edoardo P."/>
            <person name="Giuseppe L.R."/>
            <person name="Gasser R.B."/>
        </authorList>
    </citation>
    <scope>NUCLEOTIDE SEQUENCE [LARGE SCALE GENOMIC DNA]</scope>
    <source>
        <strain evidence="1">ISS3</strain>
    </source>
</reference>
<proteinExistence type="predicted"/>
<dbReference type="AlphaFoldDB" id="A0A0V0Z545"/>
<accession>A0A0V0Z545</accession>
<comment type="caution">
    <text evidence="1">The sequence shown here is derived from an EMBL/GenBank/DDBJ whole genome shotgun (WGS) entry which is preliminary data.</text>
</comment>
<sequence length="37" mass="4383">MYRLAEVEVAALYPRIREVALNHGYQGRFKITNQFLD</sequence>
<dbReference type="Proteomes" id="UP000054776">
    <property type="component" value="Unassembled WGS sequence"/>
</dbReference>
<organism evidence="1 2">
    <name type="scientific">Trichinella spiralis</name>
    <name type="common">Trichina worm</name>
    <dbReference type="NCBI Taxonomy" id="6334"/>
    <lineage>
        <taxon>Eukaryota</taxon>
        <taxon>Metazoa</taxon>
        <taxon>Ecdysozoa</taxon>
        <taxon>Nematoda</taxon>
        <taxon>Enoplea</taxon>
        <taxon>Dorylaimia</taxon>
        <taxon>Trichinellida</taxon>
        <taxon>Trichinellidae</taxon>
        <taxon>Trichinella</taxon>
    </lineage>
</organism>
<protein>
    <submittedName>
        <fullName evidence="1">Uncharacterized protein</fullName>
    </submittedName>
</protein>
<keyword evidence="2" id="KW-1185">Reference proteome</keyword>
<evidence type="ECO:0000313" key="1">
    <source>
        <dbReference type="EMBL" id="KRY07427.1"/>
    </source>
</evidence>
<gene>
    <name evidence="1" type="ORF">T01_3728</name>
</gene>
<dbReference type="InParanoid" id="A0A0V0Z545"/>
<name>A0A0V0Z545_TRISP</name>